<feature type="transmembrane region" description="Helical" evidence="6">
    <location>
        <begin position="153"/>
        <end position="176"/>
    </location>
</feature>
<feature type="transmembrane region" description="Helical" evidence="6">
    <location>
        <begin position="229"/>
        <end position="248"/>
    </location>
</feature>
<accession>A0ABS4VT63</accession>
<feature type="transmembrane region" description="Helical" evidence="6">
    <location>
        <begin position="77"/>
        <end position="100"/>
    </location>
</feature>
<comment type="subcellular location">
    <subcellularLocation>
        <location evidence="1">Cell membrane</location>
        <topology evidence="1">Multi-pass membrane protein</topology>
    </subcellularLocation>
</comment>
<name>A0ABS4VT63_9PSEU</name>
<evidence type="ECO:0000313" key="7">
    <source>
        <dbReference type="EMBL" id="MBP2367123.1"/>
    </source>
</evidence>
<keyword evidence="4 6" id="KW-1133">Transmembrane helix</keyword>
<keyword evidence="5 6" id="KW-0472">Membrane</keyword>
<gene>
    <name evidence="7" type="ORF">JOF36_002819</name>
</gene>
<reference evidence="7 8" key="1">
    <citation type="submission" date="2021-03" db="EMBL/GenBank/DDBJ databases">
        <title>Sequencing the genomes of 1000 actinobacteria strains.</title>
        <authorList>
            <person name="Klenk H.-P."/>
        </authorList>
    </citation>
    <scope>NUCLEOTIDE SEQUENCE [LARGE SCALE GENOMIC DNA]</scope>
    <source>
        <strain evidence="7 8">DSM 45256</strain>
    </source>
</reference>
<protein>
    <submittedName>
        <fullName evidence="7">Membrane protein</fullName>
    </submittedName>
</protein>
<feature type="transmembrane region" description="Helical" evidence="6">
    <location>
        <begin position="120"/>
        <end position="141"/>
    </location>
</feature>
<evidence type="ECO:0000256" key="3">
    <source>
        <dbReference type="ARBA" id="ARBA00022692"/>
    </source>
</evidence>
<evidence type="ECO:0000256" key="6">
    <source>
        <dbReference type="SAM" id="Phobius"/>
    </source>
</evidence>
<organism evidence="7 8">
    <name type="scientific">Pseudonocardia parietis</name>
    <dbReference type="NCBI Taxonomy" id="570936"/>
    <lineage>
        <taxon>Bacteria</taxon>
        <taxon>Bacillati</taxon>
        <taxon>Actinomycetota</taxon>
        <taxon>Actinomycetes</taxon>
        <taxon>Pseudonocardiales</taxon>
        <taxon>Pseudonocardiaceae</taxon>
        <taxon>Pseudonocardia</taxon>
    </lineage>
</organism>
<evidence type="ECO:0000256" key="1">
    <source>
        <dbReference type="ARBA" id="ARBA00004651"/>
    </source>
</evidence>
<evidence type="ECO:0000256" key="5">
    <source>
        <dbReference type="ARBA" id="ARBA00023136"/>
    </source>
</evidence>
<dbReference type="Proteomes" id="UP001519295">
    <property type="component" value="Unassembled WGS sequence"/>
</dbReference>
<evidence type="ECO:0000256" key="4">
    <source>
        <dbReference type="ARBA" id="ARBA00022989"/>
    </source>
</evidence>
<dbReference type="EMBL" id="JAGINU010000001">
    <property type="protein sequence ID" value="MBP2367123.1"/>
    <property type="molecule type" value="Genomic_DNA"/>
</dbReference>
<keyword evidence="2" id="KW-1003">Cell membrane</keyword>
<evidence type="ECO:0000313" key="8">
    <source>
        <dbReference type="Proteomes" id="UP001519295"/>
    </source>
</evidence>
<comment type="caution">
    <text evidence="7">The sequence shown here is derived from an EMBL/GenBank/DDBJ whole genome shotgun (WGS) entry which is preliminary data.</text>
</comment>
<sequence length="262" mass="27393">MTAGGHHLPGPAVGTVALLVCVVCGLYLLGVLRLRRRGISWPPGRAVSWILGAGTVGVALAGPIAQRAHHDFAGHMLVHVLLGMLGPLLMVLGSPVALALRVLPVRAARAVSRVLGSAPAAVLTNPVVAGLLNIGGLWVLYRTGLYQAMHTDPAVHALVHAHVFAAGYLFSFAVLGRPDPAPHRPAPHWRAAALVGAIAAHNVLAKSLYADPPAGVPPEQAQAGAQLMYYAGAPVELLLIVLLCRSWLLPRRDRGRRAPLPA</sequence>
<dbReference type="Pfam" id="PF09678">
    <property type="entry name" value="Caa3_CtaG"/>
    <property type="match status" value="1"/>
</dbReference>
<evidence type="ECO:0000256" key="2">
    <source>
        <dbReference type="ARBA" id="ARBA00022475"/>
    </source>
</evidence>
<keyword evidence="8" id="KW-1185">Reference proteome</keyword>
<dbReference type="InterPro" id="IPR019108">
    <property type="entry name" value="Caa3_assmbl_CtaG-rel"/>
</dbReference>
<dbReference type="RefSeq" id="WP_210027238.1">
    <property type="nucleotide sequence ID" value="NZ_JAGINU010000001.1"/>
</dbReference>
<proteinExistence type="predicted"/>
<feature type="transmembrane region" description="Helical" evidence="6">
    <location>
        <begin position="12"/>
        <end position="34"/>
    </location>
</feature>
<keyword evidence="3 6" id="KW-0812">Transmembrane</keyword>